<evidence type="ECO:0000256" key="1">
    <source>
        <dbReference type="ARBA" id="ARBA00004442"/>
    </source>
</evidence>
<dbReference type="EMBL" id="QVID01000001">
    <property type="protein sequence ID" value="RFN58676.1"/>
    <property type="molecule type" value="Genomic_DNA"/>
</dbReference>
<dbReference type="Pfam" id="PF07980">
    <property type="entry name" value="SusD_RagB"/>
    <property type="match status" value="1"/>
</dbReference>
<dbReference type="PROSITE" id="PS51257">
    <property type="entry name" value="PROKAR_LIPOPROTEIN"/>
    <property type="match status" value="1"/>
</dbReference>
<sequence length="486" mass="52958">MKNIFYKITILALIAGFSTSCDNELDQVPFDQFGTSQAYITAEDFENGIRGVYSILVQKTFEDGSTAPTIYGGSDAGSMLSTPDILSDNVTLAQAGRNTQFTAHNWNYSAANSILGGLYFYSYELVYRANTLLAFADDFEGESKANIIAEAKALRALANFNLVNFYGKIPTQSGDANSALGIAYVTEPDPVIEPARISVGEVYNNIAIDLADAAANINSDNGPGRMGTDAVNLLLSRVYLYMGQWQNAINAANQVSTPVAPRADVVGVWTDDNKSGVLFNIPNEVGVVDQSAGIVWSQGPPPNLIPEYAASFGLYNLFEDDDIRRDAYTFSGTDTGGNEYNAIKKLFGRGSSFNGKVDFKIFRAAEAQLNIAEAQYNLGNESGARTALDAVRTKRYETPPSGETGNALRDAIRLERRLEFAFEYQRYFDLKRWGLPVTRLSTGEFADGTGTASEQLTLQASSFKFQLPISQASRDTNPNLQQNPGY</sequence>
<keyword evidence="3" id="KW-0732">Signal</keyword>
<protein>
    <submittedName>
        <fullName evidence="8">RagB/SusD family nutrient uptake outer membrane protein</fullName>
    </submittedName>
</protein>
<dbReference type="Gene3D" id="1.25.40.390">
    <property type="match status" value="1"/>
</dbReference>
<comment type="caution">
    <text evidence="8">The sequence shown here is derived from an EMBL/GenBank/DDBJ whole genome shotgun (WGS) entry which is preliminary data.</text>
</comment>
<dbReference type="InterPro" id="IPR033985">
    <property type="entry name" value="SusD-like_N"/>
</dbReference>
<name>A0A3E1Q964_9FLAO</name>
<dbReference type="OrthoDB" id="5694214at2"/>
<dbReference type="SUPFAM" id="SSF48452">
    <property type="entry name" value="TPR-like"/>
    <property type="match status" value="1"/>
</dbReference>
<evidence type="ECO:0000256" key="3">
    <source>
        <dbReference type="ARBA" id="ARBA00022729"/>
    </source>
</evidence>
<feature type="domain" description="SusD-like N-terminal" evidence="7">
    <location>
        <begin position="85"/>
        <end position="240"/>
    </location>
</feature>
<dbReference type="InterPro" id="IPR011990">
    <property type="entry name" value="TPR-like_helical_dom_sf"/>
</dbReference>
<organism evidence="8 9">
    <name type="scientific">Marixanthomonas ophiurae</name>
    <dbReference type="NCBI Taxonomy" id="387659"/>
    <lineage>
        <taxon>Bacteria</taxon>
        <taxon>Pseudomonadati</taxon>
        <taxon>Bacteroidota</taxon>
        <taxon>Flavobacteriia</taxon>
        <taxon>Flavobacteriales</taxon>
        <taxon>Flavobacteriaceae</taxon>
        <taxon>Marixanthomonas</taxon>
    </lineage>
</organism>
<dbReference type="RefSeq" id="WP_117157700.1">
    <property type="nucleotide sequence ID" value="NZ_QVID01000001.1"/>
</dbReference>
<accession>A0A3E1Q964</accession>
<evidence type="ECO:0000259" key="6">
    <source>
        <dbReference type="Pfam" id="PF07980"/>
    </source>
</evidence>
<feature type="domain" description="RagB/SusD" evidence="6">
    <location>
        <begin position="352"/>
        <end position="486"/>
    </location>
</feature>
<evidence type="ECO:0000256" key="2">
    <source>
        <dbReference type="ARBA" id="ARBA00006275"/>
    </source>
</evidence>
<dbReference type="Proteomes" id="UP000261082">
    <property type="component" value="Unassembled WGS sequence"/>
</dbReference>
<proteinExistence type="inferred from homology"/>
<comment type="similarity">
    <text evidence="2">Belongs to the SusD family.</text>
</comment>
<keyword evidence="9" id="KW-1185">Reference proteome</keyword>
<evidence type="ECO:0000256" key="4">
    <source>
        <dbReference type="ARBA" id="ARBA00023136"/>
    </source>
</evidence>
<evidence type="ECO:0000256" key="5">
    <source>
        <dbReference type="ARBA" id="ARBA00023237"/>
    </source>
</evidence>
<dbReference type="GO" id="GO:0009279">
    <property type="term" value="C:cell outer membrane"/>
    <property type="evidence" value="ECO:0007669"/>
    <property type="project" value="UniProtKB-SubCell"/>
</dbReference>
<gene>
    <name evidence="8" type="ORF">DZ858_00935</name>
</gene>
<dbReference type="Pfam" id="PF14322">
    <property type="entry name" value="SusD-like_3"/>
    <property type="match status" value="1"/>
</dbReference>
<evidence type="ECO:0000313" key="9">
    <source>
        <dbReference type="Proteomes" id="UP000261082"/>
    </source>
</evidence>
<dbReference type="AlphaFoldDB" id="A0A3E1Q964"/>
<keyword evidence="4" id="KW-0472">Membrane</keyword>
<evidence type="ECO:0000259" key="7">
    <source>
        <dbReference type="Pfam" id="PF14322"/>
    </source>
</evidence>
<keyword evidence="5" id="KW-0998">Cell outer membrane</keyword>
<evidence type="ECO:0000313" key="8">
    <source>
        <dbReference type="EMBL" id="RFN58676.1"/>
    </source>
</evidence>
<dbReference type="InterPro" id="IPR012944">
    <property type="entry name" value="SusD_RagB_dom"/>
</dbReference>
<reference evidence="8 9" key="1">
    <citation type="journal article" date="2007" name="Int. J. Syst. Evol. Microbiol.">
        <title>Marixanthomonas ophiurae gen. nov., sp. nov., a marine bacterium of the family Flavobacteriaceae isolated from a deep-sea brittle star.</title>
        <authorList>
            <person name="Romanenko L.A."/>
            <person name="Uchino M."/>
            <person name="Frolova G.M."/>
            <person name="Mikhailov V.V."/>
        </authorList>
    </citation>
    <scope>NUCLEOTIDE SEQUENCE [LARGE SCALE GENOMIC DNA]</scope>
    <source>
        <strain evidence="8 9">KMM 3046</strain>
    </source>
</reference>
<comment type="subcellular location">
    <subcellularLocation>
        <location evidence="1">Cell outer membrane</location>
    </subcellularLocation>
</comment>